<dbReference type="EMBL" id="WITJ01000007">
    <property type="protein sequence ID" value="MQW39568.1"/>
    <property type="molecule type" value="Genomic_DNA"/>
</dbReference>
<organism evidence="1 2">
    <name type="scientific">Lactococcus hircilactis</name>
    <dbReference type="NCBI Taxonomy" id="1494462"/>
    <lineage>
        <taxon>Bacteria</taxon>
        <taxon>Bacillati</taxon>
        <taxon>Bacillota</taxon>
        <taxon>Bacilli</taxon>
        <taxon>Lactobacillales</taxon>
        <taxon>Streptococcaceae</taxon>
        <taxon>Lactococcus</taxon>
    </lineage>
</organism>
<evidence type="ECO:0000313" key="1">
    <source>
        <dbReference type="EMBL" id="MQW39568.1"/>
    </source>
</evidence>
<dbReference type="Proteomes" id="UP000439550">
    <property type="component" value="Unassembled WGS sequence"/>
</dbReference>
<keyword evidence="2" id="KW-1185">Reference proteome</keyword>
<gene>
    <name evidence="1" type="ORF">GHI93_06415</name>
</gene>
<dbReference type="RefSeq" id="WP_153496234.1">
    <property type="nucleotide sequence ID" value="NZ_CAXYUY010000018.1"/>
</dbReference>
<accession>A0A7X1Z831</accession>
<evidence type="ECO:0000313" key="2">
    <source>
        <dbReference type="Proteomes" id="UP000439550"/>
    </source>
</evidence>
<proteinExistence type="predicted"/>
<name>A0A7X1Z831_9LACT</name>
<dbReference type="Gene3D" id="3.30.1490.390">
    <property type="match status" value="1"/>
</dbReference>
<comment type="caution">
    <text evidence="1">The sequence shown here is derived from an EMBL/GenBank/DDBJ whole genome shotgun (WGS) entry which is preliminary data.</text>
</comment>
<dbReference type="AlphaFoldDB" id="A0A7X1Z831"/>
<sequence>MLALKIQMMNGMIYDDEFEDVSEFIRLMMDDFPPMDDKDVILEVVRDGEKYDFSGTANELYEHWMNEN</sequence>
<protein>
    <submittedName>
        <fullName evidence="1">Uncharacterized protein</fullName>
    </submittedName>
</protein>
<reference evidence="1 2" key="1">
    <citation type="submission" date="2019-10" db="EMBL/GenBank/DDBJ databases">
        <authorList>
            <person name="Dong K."/>
        </authorList>
    </citation>
    <scope>NUCLEOTIDE SEQUENCE [LARGE SCALE GENOMIC DNA]</scope>
    <source>
        <strain evidence="1 2">DSM 28960</strain>
    </source>
</reference>